<proteinExistence type="predicted"/>
<dbReference type="Proteomes" id="UP000234956">
    <property type="component" value="Unassembled WGS sequence"/>
</dbReference>
<dbReference type="AlphaFoldDB" id="A0A2I0V0J4"/>
<keyword evidence="1" id="KW-0812">Transmembrane</keyword>
<reference evidence="2 3" key="1">
    <citation type="submission" date="2017-10" db="EMBL/GenBank/DDBJ databases">
        <title>Draft genome of Lysinibacillus fusiformis strain Juneja, a laboratory-derived pathogen of Drosophila melanogaster.</title>
        <authorList>
            <person name="Smith B.R."/>
            <person name="Unckless R.L."/>
        </authorList>
    </citation>
    <scope>NUCLEOTIDE SEQUENCE [LARGE SCALE GENOMIC DNA]</scope>
    <source>
        <strain evidence="2 3">Juneja</strain>
    </source>
</reference>
<sequence>MTKKKNNKAMLSPATKLGMIALLIPVAITVYVLTFFAWKELQTLPIFEKLAQQKAIEEIQQHFDMDIPEKYIPVYVAAEEKYGVPWTLLAAHHRIETRFSTVKSMVSSAGAEGHMQFMPCTFVGWQHPTCSGLGKGNITKAELMNPETIAKYGGYGVDANGDGIADPYDIEDAVFSAANYLAKYGAAKGNIKKAVYQYNHSEEYVENVLYYYQLYNNYHDELRATVLLNEAK</sequence>
<keyword evidence="1" id="KW-0472">Membrane</keyword>
<name>A0A2I0V0J4_9BACI</name>
<dbReference type="Gene3D" id="1.10.530.10">
    <property type="match status" value="1"/>
</dbReference>
<dbReference type="CDD" id="cd13399">
    <property type="entry name" value="Slt35-like"/>
    <property type="match status" value="1"/>
</dbReference>
<evidence type="ECO:0000256" key="1">
    <source>
        <dbReference type="SAM" id="Phobius"/>
    </source>
</evidence>
<organism evidence="2 3">
    <name type="scientific">Lysinibacillus fusiformis</name>
    <dbReference type="NCBI Taxonomy" id="28031"/>
    <lineage>
        <taxon>Bacteria</taxon>
        <taxon>Bacillati</taxon>
        <taxon>Bacillota</taxon>
        <taxon>Bacilli</taxon>
        <taxon>Bacillales</taxon>
        <taxon>Bacillaceae</taxon>
        <taxon>Lysinibacillus</taxon>
    </lineage>
</organism>
<accession>A0A2I0V0J4</accession>
<evidence type="ECO:0000313" key="3">
    <source>
        <dbReference type="Proteomes" id="UP000234956"/>
    </source>
</evidence>
<feature type="transmembrane region" description="Helical" evidence="1">
    <location>
        <begin position="20"/>
        <end position="38"/>
    </location>
</feature>
<keyword evidence="1" id="KW-1133">Transmembrane helix</keyword>
<dbReference type="InterPro" id="IPR023346">
    <property type="entry name" value="Lysozyme-like_dom_sf"/>
</dbReference>
<dbReference type="RefSeq" id="WP_058844538.1">
    <property type="nucleotide sequence ID" value="NZ_PDFK01000003.1"/>
</dbReference>
<gene>
    <name evidence="2" type="ORF">CRI88_13935</name>
</gene>
<evidence type="ECO:0000313" key="2">
    <source>
        <dbReference type="EMBL" id="PKU51776.1"/>
    </source>
</evidence>
<evidence type="ECO:0008006" key="4">
    <source>
        <dbReference type="Google" id="ProtNLM"/>
    </source>
</evidence>
<comment type="caution">
    <text evidence="2">The sequence shown here is derived from an EMBL/GenBank/DDBJ whole genome shotgun (WGS) entry which is preliminary data.</text>
</comment>
<protein>
    <recommendedName>
        <fullName evidence="4">Transglycosylase SLT domain-containing protein</fullName>
    </recommendedName>
</protein>
<dbReference type="SUPFAM" id="SSF53955">
    <property type="entry name" value="Lysozyme-like"/>
    <property type="match status" value="1"/>
</dbReference>
<dbReference type="EMBL" id="PDFK01000003">
    <property type="protein sequence ID" value="PKU51776.1"/>
    <property type="molecule type" value="Genomic_DNA"/>
</dbReference>